<feature type="compositionally biased region" description="Pro residues" evidence="1">
    <location>
        <begin position="339"/>
        <end position="401"/>
    </location>
</feature>
<evidence type="ECO:0000256" key="2">
    <source>
        <dbReference type="SAM" id="Phobius"/>
    </source>
</evidence>
<evidence type="ECO:0000256" key="1">
    <source>
        <dbReference type="SAM" id="MobiDB-lite"/>
    </source>
</evidence>
<proteinExistence type="predicted"/>
<feature type="compositionally biased region" description="Polar residues" evidence="1">
    <location>
        <begin position="201"/>
        <end position="214"/>
    </location>
</feature>
<dbReference type="AlphaFoldDB" id="A0A6C0J7D7"/>
<feature type="compositionally biased region" description="Polar residues" evidence="1">
    <location>
        <begin position="297"/>
        <end position="306"/>
    </location>
</feature>
<evidence type="ECO:0000313" key="3">
    <source>
        <dbReference type="EMBL" id="QHU01203.1"/>
    </source>
</evidence>
<protein>
    <submittedName>
        <fullName evidence="3">Uncharacterized protein</fullName>
    </submittedName>
</protein>
<reference evidence="3" key="1">
    <citation type="journal article" date="2020" name="Nature">
        <title>Giant virus diversity and host interactions through global metagenomics.</title>
        <authorList>
            <person name="Schulz F."/>
            <person name="Roux S."/>
            <person name="Paez-Espino D."/>
            <person name="Jungbluth S."/>
            <person name="Walsh D.A."/>
            <person name="Denef V.J."/>
            <person name="McMahon K.D."/>
            <person name="Konstantinidis K.T."/>
            <person name="Eloe-Fadrosh E.A."/>
            <person name="Kyrpides N.C."/>
            <person name="Woyke T."/>
        </authorList>
    </citation>
    <scope>NUCLEOTIDE SEQUENCE</scope>
    <source>
        <strain evidence="3">GVMAG-M-3300025860-25</strain>
    </source>
</reference>
<feature type="compositionally biased region" description="Low complexity" evidence="1">
    <location>
        <begin position="223"/>
        <end position="238"/>
    </location>
</feature>
<name>A0A6C0J7D7_9ZZZZ</name>
<keyword evidence="2" id="KW-1133">Transmembrane helix</keyword>
<accession>A0A6C0J7D7</accession>
<sequence>MSKTDSFKNTMNNIITDLLSEGTYTDFISLQENKTCNAHTIFLQQELEQRFKKLEIKEFAQQIYISPNKHVPCSDEDCSEIKKKKYGVEGNLKSKSQICRAIAIYYVRIFNVMAAIMVAIDPKNNMCLRRMRALYKNIDEDTYQVSVCDTDTELYPNDVMKIEGIKELVSLYQMYNIEGMETHNDQIAEEMIQLQETINKNFNSQPSENNNIDFETNLDLENNDNNNNNNNNNNTLNNGSPTLKNTRPSLKNNGQHLKNNGPPLKNNGPPTLKNNGPPTLKNNGPPLNTRPPLKNNGPPTLKNNGSLIIDGSNNNSNNNKKNNKNKNNNKKNKLANTSSPPPTGPPPPTTMGPPPPTTMGPPPPPMGPPPPTTMGPPPPPMGPPPPPMGPPPPPMGPPPPLLQQGGRKKNTKKKQKGGGIFDTVSGFFTGDPKPEASFQNDAPTIEPTKSLVVARENLKTIKDFRSFMENVHKNSPKDMIKDGSLKKLQGKPTDFSKKDECKAKGDDSLNRKIKKNNKEAFGEYITNYTSMNDHYKTSKKLLTDLLLEITDSSKINGKYKLKEISSEELVVIEKKTRDTLLNYYKDCQRLFKTGFNSLIDGIEQVKILKQIEIKNEQKKKRNIEDN</sequence>
<keyword evidence="2" id="KW-0472">Membrane</keyword>
<feature type="transmembrane region" description="Helical" evidence="2">
    <location>
        <begin position="102"/>
        <end position="120"/>
    </location>
</feature>
<feature type="compositionally biased region" description="Basic residues" evidence="1">
    <location>
        <begin position="406"/>
        <end position="416"/>
    </location>
</feature>
<feature type="region of interest" description="Disordered" evidence="1">
    <location>
        <begin position="201"/>
        <end position="444"/>
    </location>
</feature>
<organism evidence="3">
    <name type="scientific">viral metagenome</name>
    <dbReference type="NCBI Taxonomy" id="1070528"/>
    <lineage>
        <taxon>unclassified sequences</taxon>
        <taxon>metagenomes</taxon>
        <taxon>organismal metagenomes</taxon>
    </lineage>
</organism>
<dbReference type="SUPFAM" id="SSF81995">
    <property type="entry name" value="beta-sandwich domain of Sec23/24"/>
    <property type="match status" value="1"/>
</dbReference>
<feature type="compositionally biased region" description="Low complexity" evidence="1">
    <location>
        <begin position="257"/>
        <end position="280"/>
    </location>
</feature>
<feature type="compositionally biased region" description="Polar residues" evidence="1">
    <location>
        <begin position="239"/>
        <end position="256"/>
    </location>
</feature>
<feature type="compositionally biased region" description="Basic residues" evidence="1">
    <location>
        <begin position="321"/>
        <end position="333"/>
    </location>
</feature>
<dbReference type="EMBL" id="MN740336">
    <property type="protein sequence ID" value="QHU01203.1"/>
    <property type="molecule type" value="Genomic_DNA"/>
</dbReference>
<keyword evidence="2" id="KW-0812">Transmembrane</keyword>